<gene>
    <name evidence="1" type="ORF">BDP81DRAFT_87629</name>
</gene>
<accession>A0AAJ0A1G8</accession>
<name>A0AAJ0A1G8_9PEZI</name>
<organism evidence="1 2">
    <name type="scientific">Colletotrichum phormii</name>
    <dbReference type="NCBI Taxonomy" id="359342"/>
    <lineage>
        <taxon>Eukaryota</taxon>
        <taxon>Fungi</taxon>
        <taxon>Dikarya</taxon>
        <taxon>Ascomycota</taxon>
        <taxon>Pezizomycotina</taxon>
        <taxon>Sordariomycetes</taxon>
        <taxon>Hypocreomycetidae</taxon>
        <taxon>Glomerellales</taxon>
        <taxon>Glomerellaceae</taxon>
        <taxon>Colletotrichum</taxon>
        <taxon>Colletotrichum acutatum species complex</taxon>
    </lineage>
</organism>
<reference evidence="1" key="1">
    <citation type="submission" date="2021-06" db="EMBL/GenBank/DDBJ databases">
        <title>Comparative genomics, transcriptomics and evolutionary studies reveal genomic signatures of adaptation to plant cell wall in hemibiotrophic fungi.</title>
        <authorList>
            <consortium name="DOE Joint Genome Institute"/>
            <person name="Baroncelli R."/>
            <person name="Diaz J.F."/>
            <person name="Benocci T."/>
            <person name="Peng M."/>
            <person name="Battaglia E."/>
            <person name="Haridas S."/>
            <person name="Andreopoulos W."/>
            <person name="Labutti K."/>
            <person name="Pangilinan J."/>
            <person name="Floch G.L."/>
            <person name="Makela M.R."/>
            <person name="Henrissat B."/>
            <person name="Grigoriev I.V."/>
            <person name="Crouch J.A."/>
            <person name="De Vries R.P."/>
            <person name="Sukno S.A."/>
            <person name="Thon M.R."/>
        </authorList>
    </citation>
    <scope>NUCLEOTIDE SEQUENCE</scope>
    <source>
        <strain evidence="1">CBS 102054</strain>
    </source>
</reference>
<dbReference type="RefSeq" id="XP_060450758.1">
    <property type="nucleotide sequence ID" value="XM_060596428.1"/>
</dbReference>
<dbReference type="AlphaFoldDB" id="A0AAJ0A1G8"/>
<dbReference type="Proteomes" id="UP001243989">
    <property type="component" value="Unassembled WGS sequence"/>
</dbReference>
<keyword evidence="2" id="KW-1185">Reference proteome</keyword>
<sequence>MQAFRYLPTASLLTLLHTYLTYRRFSFHVPSLLSHCYFIPQKTRAHTSSRHGQIIQTYPRSHCPREAKIPYLATSGKREREAAAAACPLRFARYPMNFEDILVPSLSTLPSSQTCRGPLTNILTPIFGARISFSLPPVQEEGGGWSRAEMTLRGSNFNLIFVCDYTYRKALHPSRHGA</sequence>
<evidence type="ECO:0000313" key="2">
    <source>
        <dbReference type="Proteomes" id="UP001243989"/>
    </source>
</evidence>
<protein>
    <submittedName>
        <fullName evidence="1">Uncharacterized protein</fullName>
    </submittedName>
</protein>
<evidence type="ECO:0000313" key="1">
    <source>
        <dbReference type="EMBL" id="KAK1654714.1"/>
    </source>
</evidence>
<proteinExistence type="predicted"/>
<comment type="caution">
    <text evidence="1">The sequence shown here is derived from an EMBL/GenBank/DDBJ whole genome shotgun (WGS) entry which is preliminary data.</text>
</comment>
<dbReference type="GeneID" id="85481290"/>
<dbReference type="EMBL" id="JAHMHQ010000002">
    <property type="protein sequence ID" value="KAK1654714.1"/>
    <property type="molecule type" value="Genomic_DNA"/>
</dbReference>